<name>A0A7W7YBK8_9BACT</name>
<keyword evidence="3" id="KW-1185">Reference proteome</keyword>
<dbReference type="AlphaFoldDB" id="A0A7W7YBK8"/>
<proteinExistence type="predicted"/>
<comment type="caution">
    <text evidence="2">The sequence shown here is derived from an EMBL/GenBank/DDBJ whole genome shotgun (WGS) entry which is preliminary data.</text>
</comment>
<dbReference type="PANTHER" id="PTHR33877">
    <property type="entry name" value="SLL1193 PROTEIN"/>
    <property type="match status" value="1"/>
</dbReference>
<dbReference type="Pfam" id="PF01844">
    <property type="entry name" value="HNH"/>
    <property type="match status" value="1"/>
</dbReference>
<dbReference type="CDD" id="cd00085">
    <property type="entry name" value="HNHc"/>
    <property type="match status" value="1"/>
</dbReference>
<dbReference type="EMBL" id="JACHIG010000005">
    <property type="protein sequence ID" value="MBB5033114.1"/>
    <property type="molecule type" value="Genomic_DNA"/>
</dbReference>
<dbReference type="GO" id="GO:0003676">
    <property type="term" value="F:nucleic acid binding"/>
    <property type="evidence" value="ECO:0007669"/>
    <property type="project" value="InterPro"/>
</dbReference>
<dbReference type="PANTHER" id="PTHR33877:SF1">
    <property type="entry name" value="TYPE IV METHYL-DIRECTED RESTRICTION ENZYME ECOKMCRA"/>
    <property type="match status" value="1"/>
</dbReference>
<sequence>MARRAKNRCEYCGLSQIGQAATFHVDHVLPQSAGGETLMENLALACIHCSLRKGARVQARDPQTGRSVRLFHPREDSWNQHFRWMAFRLKGITAIGRATIDALSVNSSEHLIIRGFEKKLRRHPPTGHL</sequence>
<accession>A0A7W7YBK8</accession>
<dbReference type="InterPro" id="IPR003615">
    <property type="entry name" value="HNH_nuc"/>
</dbReference>
<dbReference type="InterPro" id="IPR052892">
    <property type="entry name" value="NA-targeting_endonuclease"/>
</dbReference>
<evidence type="ECO:0000259" key="1">
    <source>
        <dbReference type="SMART" id="SM00507"/>
    </source>
</evidence>
<organism evidence="2 3">
    <name type="scientific">Prosthecobacter vanneervenii</name>
    <dbReference type="NCBI Taxonomy" id="48466"/>
    <lineage>
        <taxon>Bacteria</taxon>
        <taxon>Pseudomonadati</taxon>
        <taxon>Verrucomicrobiota</taxon>
        <taxon>Verrucomicrobiia</taxon>
        <taxon>Verrucomicrobiales</taxon>
        <taxon>Verrucomicrobiaceae</taxon>
        <taxon>Prosthecobacter</taxon>
    </lineage>
</organism>
<evidence type="ECO:0000313" key="3">
    <source>
        <dbReference type="Proteomes" id="UP000590740"/>
    </source>
</evidence>
<gene>
    <name evidence="2" type="ORF">HNQ65_002697</name>
</gene>
<protein>
    <recommendedName>
        <fullName evidence="1">HNH nuclease domain-containing protein</fullName>
    </recommendedName>
</protein>
<dbReference type="GO" id="GO:0008270">
    <property type="term" value="F:zinc ion binding"/>
    <property type="evidence" value="ECO:0007669"/>
    <property type="project" value="InterPro"/>
</dbReference>
<dbReference type="Proteomes" id="UP000590740">
    <property type="component" value="Unassembled WGS sequence"/>
</dbReference>
<dbReference type="Gene3D" id="1.10.30.50">
    <property type="match status" value="1"/>
</dbReference>
<feature type="domain" description="HNH nuclease" evidence="1">
    <location>
        <begin position="1"/>
        <end position="51"/>
    </location>
</feature>
<evidence type="ECO:0000313" key="2">
    <source>
        <dbReference type="EMBL" id="MBB5033114.1"/>
    </source>
</evidence>
<dbReference type="InterPro" id="IPR002711">
    <property type="entry name" value="HNH"/>
</dbReference>
<dbReference type="GO" id="GO:0004519">
    <property type="term" value="F:endonuclease activity"/>
    <property type="evidence" value="ECO:0007669"/>
    <property type="project" value="InterPro"/>
</dbReference>
<dbReference type="SMART" id="SM00507">
    <property type="entry name" value="HNHc"/>
    <property type="match status" value="1"/>
</dbReference>
<dbReference type="RefSeq" id="WP_221306156.1">
    <property type="nucleotide sequence ID" value="NZ_JACHIG010000005.1"/>
</dbReference>
<reference evidence="2 3" key="1">
    <citation type="submission" date="2020-08" db="EMBL/GenBank/DDBJ databases">
        <title>Genomic Encyclopedia of Type Strains, Phase IV (KMG-IV): sequencing the most valuable type-strain genomes for metagenomic binning, comparative biology and taxonomic classification.</title>
        <authorList>
            <person name="Goeker M."/>
        </authorList>
    </citation>
    <scope>NUCLEOTIDE SEQUENCE [LARGE SCALE GENOMIC DNA]</scope>
    <source>
        <strain evidence="2 3">DSM 12252</strain>
    </source>
</reference>